<dbReference type="InterPro" id="IPR000600">
    <property type="entry name" value="ROK"/>
</dbReference>
<evidence type="ECO:0000313" key="3">
    <source>
        <dbReference type="Proteomes" id="UP001179614"/>
    </source>
</evidence>
<dbReference type="CDD" id="cd00090">
    <property type="entry name" value="HTH_ARSR"/>
    <property type="match status" value="1"/>
</dbReference>
<dbReference type="PANTHER" id="PTHR18964">
    <property type="entry name" value="ROK (REPRESSOR, ORF, KINASE) FAMILY"/>
    <property type="match status" value="1"/>
</dbReference>
<gene>
    <name evidence="2" type="ORF">I3J27_20525</name>
</gene>
<dbReference type="InterPro" id="IPR036390">
    <property type="entry name" value="WH_DNA-bd_sf"/>
</dbReference>
<name>A0ABY7MBI9_9BRAD</name>
<dbReference type="SUPFAM" id="SSF46785">
    <property type="entry name" value="Winged helix' DNA-binding domain"/>
    <property type="match status" value="1"/>
</dbReference>
<dbReference type="InterPro" id="IPR043129">
    <property type="entry name" value="ATPase_NBD"/>
</dbReference>
<dbReference type="RefSeq" id="WP_270160266.1">
    <property type="nucleotide sequence ID" value="NZ_CP089391.1"/>
</dbReference>
<accession>A0ABY7MBI9</accession>
<dbReference type="InterPro" id="IPR036388">
    <property type="entry name" value="WH-like_DNA-bd_sf"/>
</dbReference>
<organism evidence="2 3">
    <name type="scientific">Bradyrhizobium xenonodulans</name>
    <dbReference type="NCBI Taxonomy" id="2736875"/>
    <lineage>
        <taxon>Bacteria</taxon>
        <taxon>Pseudomonadati</taxon>
        <taxon>Pseudomonadota</taxon>
        <taxon>Alphaproteobacteria</taxon>
        <taxon>Hyphomicrobiales</taxon>
        <taxon>Nitrobacteraceae</taxon>
        <taxon>Bradyrhizobium</taxon>
    </lineage>
</organism>
<dbReference type="Proteomes" id="UP001179614">
    <property type="component" value="Chromosome"/>
</dbReference>
<dbReference type="Gene3D" id="3.30.420.40">
    <property type="match status" value="2"/>
</dbReference>
<comment type="similarity">
    <text evidence="1">Belongs to the ROK (NagC/XylR) family.</text>
</comment>
<dbReference type="Gene3D" id="1.10.10.10">
    <property type="entry name" value="Winged helix-like DNA-binding domain superfamily/Winged helix DNA-binding domain"/>
    <property type="match status" value="1"/>
</dbReference>
<protein>
    <submittedName>
        <fullName evidence="2">ROK family protein</fullName>
    </submittedName>
</protein>
<dbReference type="SUPFAM" id="SSF53067">
    <property type="entry name" value="Actin-like ATPase domain"/>
    <property type="match status" value="1"/>
</dbReference>
<dbReference type="PANTHER" id="PTHR18964:SF149">
    <property type="entry name" value="BIFUNCTIONAL UDP-N-ACETYLGLUCOSAMINE 2-EPIMERASE_N-ACETYLMANNOSAMINE KINASE"/>
    <property type="match status" value="1"/>
</dbReference>
<evidence type="ECO:0000313" key="2">
    <source>
        <dbReference type="EMBL" id="WBL75434.1"/>
    </source>
</evidence>
<reference evidence="2" key="1">
    <citation type="submission" date="2021-12" db="EMBL/GenBank/DDBJ databases">
        <title>Bradyrhizobium xenonodulans sp. nov.</title>
        <authorList>
            <person name="Claassens R."/>
            <person name="Venter S.N."/>
            <person name="Beukes C.W."/>
            <person name="Stepkowski T."/>
            <person name="Steenkamp E.T."/>
        </authorList>
    </citation>
    <scope>NUCLEOTIDE SEQUENCE</scope>
    <source>
        <strain evidence="2">14AB</strain>
    </source>
</reference>
<evidence type="ECO:0000256" key="1">
    <source>
        <dbReference type="ARBA" id="ARBA00006479"/>
    </source>
</evidence>
<dbReference type="Pfam" id="PF00480">
    <property type="entry name" value="ROK"/>
    <property type="match status" value="1"/>
</dbReference>
<sequence>MEMPEQPRSRRQTRAAILTHLLQSGGSFRPPLAKAVRLSEASLSRILFDLKAEGLIEEVRRPAPYVGGPTGLVSLDGSVALAALELNSQWLTVGVGSLSGELHYTERVPLPRKPTIETVGRAFREALTLLRDWTRRRRIAPAQIGITIPGLGRLSVSGNPIIPCDLGHISGMLGEMFANVPVEFTNSVVAHATFHRCRTENYPFSGAHLFVFVGQGVAGTWMDDPIEEDTLQPVELGHMVFGTDGPRCRCGHHGCVEAYTSLPALAELLGVSEAELLQLGNEWVSTIPIPARVRQELRRRLFRLGLAIGNTLNVKPCNGVAISGWPSLLAEDDRKAVVEGIDACLLGGRKLAQLSLAFVPPSSGNDPQAALAFAAFCLASRGGMPAASTEAA</sequence>
<keyword evidence="3" id="KW-1185">Reference proteome</keyword>
<proteinExistence type="inferred from homology"/>
<dbReference type="EMBL" id="CP089391">
    <property type="protein sequence ID" value="WBL75434.1"/>
    <property type="molecule type" value="Genomic_DNA"/>
</dbReference>
<dbReference type="InterPro" id="IPR011991">
    <property type="entry name" value="ArsR-like_HTH"/>
</dbReference>